<gene>
    <name evidence="9" type="ORF">GV827_00850</name>
</gene>
<evidence type="ECO:0000256" key="1">
    <source>
        <dbReference type="ARBA" id="ARBA00004651"/>
    </source>
</evidence>
<feature type="transmembrane region" description="Helical" evidence="6">
    <location>
        <begin position="406"/>
        <end position="428"/>
    </location>
</feature>
<evidence type="ECO:0000256" key="2">
    <source>
        <dbReference type="ARBA" id="ARBA00022475"/>
    </source>
</evidence>
<dbReference type="InterPro" id="IPR004477">
    <property type="entry name" value="ComEC_N"/>
</dbReference>
<comment type="subcellular location">
    <subcellularLocation>
        <location evidence="1">Cell membrane</location>
        <topology evidence="1">Multi-pass membrane protein</topology>
    </subcellularLocation>
</comment>
<keyword evidence="4 6" id="KW-1133">Transmembrane helix</keyword>
<keyword evidence="2" id="KW-1003">Cell membrane</keyword>
<evidence type="ECO:0000313" key="10">
    <source>
        <dbReference type="Proteomes" id="UP000468591"/>
    </source>
</evidence>
<evidence type="ECO:0000259" key="7">
    <source>
        <dbReference type="Pfam" id="PF03772"/>
    </source>
</evidence>
<dbReference type="NCBIfam" id="TIGR00360">
    <property type="entry name" value="ComEC_N-term"/>
    <property type="match status" value="1"/>
</dbReference>
<accession>A0A6P0C482</accession>
<feature type="transmembrane region" description="Helical" evidence="6">
    <location>
        <begin position="302"/>
        <end position="324"/>
    </location>
</feature>
<protein>
    <submittedName>
        <fullName evidence="9">DUF4131 domain-containing protein</fullName>
    </submittedName>
</protein>
<dbReference type="GO" id="GO:0005886">
    <property type="term" value="C:plasma membrane"/>
    <property type="evidence" value="ECO:0007669"/>
    <property type="project" value="UniProtKB-SubCell"/>
</dbReference>
<evidence type="ECO:0000256" key="5">
    <source>
        <dbReference type="ARBA" id="ARBA00023136"/>
    </source>
</evidence>
<sequence length="696" mass="73927">MGRVGRISNTIRAQIGAVLIAQRGHMLGWVPVCLAIGIGCYFSIKVEPKTPHFIYLLLSSAVLLFLARHLTEAISPLPVGVALCMIGFVLAGVRAHTVAEPVLGWRYYGPVEGRIIAMDRSQSDALRLTLDQVRLDRVPPARTPARVRLSMHSKGPAGITPEPGLRVMTTAHLSPPSGPVEPGGFDFQRHAWFARLGAVGYARVPLMGAAPAQDGQAGLLVFRIRMAASAHIQQRLPGDTGGFAAAITTGDRSAMSRDDLDALRASNLAHLLAISGLHMGLLTAVVFGALRLLLAAHPRVALVWPTKGIAAVGALIAASGYLALSGGNVATQRAFIMVAVALAALIIGRRAISIRAVAVAATIVLIWWPEALTGPGFQMSFAATTALVAVFGWLRDLEQDLVPRWAKPVFGVFISSLVAGLATAPIAAAHFNTIAHYGLIANLLSVPLMGVLVIPAAVLALVLAPVGLDWVALWLMGLGLDWILGVAHWIAGIDGARGYVIAPGPWVIPLLTLGFLLLVLWQGRLRWAGVAAILASFVLWQGAERPEVLIADNGTLVGVLTKDGRALSKAKGAGFVARNWLENDGDGTSQERAARHWRAGPIVHLSGKRAVASFAGCREGQIIVASVEVPALSDPVCTVFDPVRLKHTGAVALNQTVEGWVMTTSRDTAGERLWTAWPEPKDLPDQYVRINPTKRP</sequence>
<comment type="caution">
    <text evidence="9">The sequence shown here is derived from an EMBL/GenBank/DDBJ whole genome shotgun (WGS) entry which is preliminary data.</text>
</comment>
<feature type="transmembrane region" description="Helical" evidence="6">
    <location>
        <begin position="26"/>
        <end position="44"/>
    </location>
</feature>
<name>A0A6P0C482_9RHOB</name>
<feature type="transmembrane region" description="Helical" evidence="6">
    <location>
        <begin position="268"/>
        <end position="290"/>
    </location>
</feature>
<feature type="domain" description="ComEC/Rec2-related protein" evidence="7">
    <location>
        <begin position="248"/>
        <end position="523"/>
    </location>
</feature>
<dbReference type="PANTHER" id="PTHR30619">
    <property type="entry name" value="DNA INTERNALIZATION/COMPETENCE PROTEIN COMEC/REC2"/>
    <property type="match status" value="1"/>
</dbReference>
<dbReference type="Proteomes" id="UP000468591">
    <property type="component" value="Unassembled WGS sequence"/>
</dbReference>
<dbReference type="PANTHER" id="PTHR30619:SF1">
    <property type="entry name" value="RECOMBINATION PROTEIN 2"/>
    <property type="match status" value="1"/>
</dbReference>
<dbReference type="InterPro" id="IPR025405">
    <property type="entry name" value="DUF4131"/>
</dbReference>
<keyword evidence="5 6" id="KW-0472">Membrane</keyword>
<reference evidence="9 10" key="1">
    <citation type="submission" date="2020-01" db="EMBL/GenBank/DDBJ databases">
        <title>Sulfitobacter sediminilitoris sp. nov., isolated from a tidal flat.</title>
        <authorList>
            <person name="Park S."/>
            <person name="Yoon J.-H."/>
        </authorList>
    </citation>
    <scope>NUCLEOTIDE SEQUENCE [LARGE SCALE GENOMIC DNA]</scope>
    <source>
        <strain evidence="9 10">JBTF-M27</strain>
    </source>
</reference>
<dbReference type="EMBL" id="JAABNT010000001">
    <property type="protein sequence ID" value="NEK20949.1"/>
    <property type="molecule type" value="Genomic_DNA"/>
</dbReference>
<organism evidence="9 10">
    <name type="scientific">Sulfitobacter sediminilitoris</name>
    <dbReference type="NCBI Taxonomy" id="2698830"/>
    <lineage>
        <taxon>Bacteria</taxon>
        <taxon>Pseudomonadati</taxon>
        <taxon>Pseudomonadota</taxon>
        <taxon>Alphaproteobacteria</taxon>
        <taxon>Rhodobacterales</taxon>
        <taxon>Roseobacteraceae</taxon>
        <taxon>Sulfitobacter</taxon>
    </lineage>
</organism>
<keyword evidence="3 6" id="KW-0812">Transmembrane</keyword>
<dbReference type="InterPro" id="IPR052159">
    <property type="entry name" value="Competence_DNA_uptake"/>
</dbReference>
<evidence type="ECO:0000256" key="4">
    <source>
        <dbReference type="ARBA" id="ARBA00022989"/>
    </source>
</evidence>
<evidence type="ECO:0000259" key="8">
    <source>
        <dbReference type="Pfam" id="PF13567"/>
    </source>
</evidence>
<feature type="transmembrane region" description="Helical" evidence="6">
    <location>
        <begin position="434"/>
        <end position="464"/>
    </location>
</feature>
<dbReference type="Pfam" id="PF03772">
    <property type="entry name" value="Competence"/>
    <property type="match status" value="1"/>
</dbReference>
<evidence type="ECO:0000256" key="6">
    <source>
        <dbReference type="SAM" id="Phobius"/>
    </source>
</evidence>
<feature type="transmembrane region" description="Helical" evidence="6">
    <location>
        <begin position="471"/>
        <end position="493"/>
    </location>
</feature>
<feature type="domain" description="DUF4131" evidence="8">
    <location>
        <begin position="54"/>
        <end position="202"/>
    </location>
</feature>
<feature type="transmembrane region" description="Helical" evidence="6">
    <location>
        <begin position="352"/>
        <end position="369"/>
    </location>
</feature>
<feature type="transmembrane region" description="Helical" evidence="6">
    <location>
        <begin position="50"/>
        <end position="67"/>
    </location>
</feature>
<proteinExistence type="predicted"/>
<evidence type="ECO:0000256" key="3">
    <source>
        <dbReference type="ARBA" id="ARBA00022692"/>
    </source>
</evidence>
<keyword evidence="10" id="KW-1185">Reference proteome</keyword>
<dbReference type="RefSeq" id="WP_164351800.1">
    <property type="nucleotide sequence ID" value="NZ_JAABNT010000001.1"/>
</dbReference>
<evidence type="ECO:0000313" key="9">
    <source>
        <dbReference type="EMBL" id="NEK20949.1"/>
    </source>
</evidence>
<feature type="transmembrane region" description="Helical" evidence="6">
    <location>
        <begin position="499"/>
        <end position="520"/>
    </location>
</feature>
<dbReference type="Pfam" id="PF13567">
    <property type="entry name" value="DUF4131"/>
    <property type="match status" value="1"/>
</dbReference>
<feature type="transmembrane region" description="Helical" evidence="6">
    <location>
        <begin position="79"/>
        <end position="99"/>
    </location>
</feature>
<dbReference type="AlphaFoldDB" id="A0A6P0C482"/>